<evidence type="ECO:0000313" key="2">
    <source>
        <dbReference type="EMBL" id="GHE59458.1"/>
    </source>
</evidence>
<keyword evidence="3" id="KW-1185">Reference proteome</keyword>
<protein>
    <submittedName>
        <fullName evidence="2">Uncharacterized protein</fullName>
    </submittedName>
</protein>
<reference evidence="2" key="2">
    <citation type="submission" date="2020-09" db="EMBL/GenBank/DDBJ databases">
        <authorList>
            <person name="Sun Q."/>
            <person name="Ohkuma M."/>
        </authorList>
    </citation>
    <scope>NUCLEOTIDE SEQUENCE</scope>
    <source>
        <strain evidence="2">JCM 3302</strain>
    </source>
</reference>
<accession>A0A918ZLL4</accession>
<name>A0A918ZLL4_9ACTN</name>
<comment type="caution">
    <text evidence="2">The sequence shown here is derived from an EMBL/GenBank/DDBJ whole genome shotgun (WGS) entry which is preliminary data.</text>
</comment>
<reference evidence="2" key="1">
    <citation type="journal article" date="2014" name="Int. J. Syst. Evol. Microbiol.">
        <title>Complete genome sequence of Corynebacterium casei LMG S-19264T (=DSM 44701T), isolated from a smear-ripened cheese.</title>
        <authorList>
            <consortium name="US DOE Joint Genome Institute (JGI-PGF)"/>
            <person name="Walter F."/>
            <person name="Albersmeier A."/>
            <person name="Kalinowski J."/>
            <person name="Ruckert C."/>
        </authorList>
    </citation>
    <scope>NUCLEOTIDE SEQUENCE</scope>
    <source>
        <strain evidence="2">JCM 3302</strain>
    </source>
</reference>
<dbReference type="AlphaFoldDB" id="A0A918ZLL4"/>
<proteinExistence type="predicted"/>
<dbReference type="EMBL" id="BNBC01000003">
    <property type="protein sequence ID" value="GHE59458.1"/>
    <property type="molecule type" value="Genomic_DNA"/>
</dbReference>
<dbReference type="Proteomes" id="UP000641386">
    <property type="component" value="Unassembled WGS sequence"/>
</dbReference>
<feature type="region of interest" description="Disordered" evidence="1">
    <location>
        <begin position="69"/>
        <end position="88"/>
    </location>
</feature>
<evidence type="ECO:0000313" key="3">
    <source>
        <dbReference type="Proteomes" id="UP000641386"/>
    </source>
</evidence>
<gene>
    <name evidence="2" type="ORF">GCM10014715_10960</name>
</gene>
<feature type="compositionally biased region" description="Low complexity" evidence="1">
    <location>
        <begin position="70"/>
        <end position="88"/>
    </location>
</feature>
<organism evidence="2 3">
    <name type="scientific">Streptomyces spiralis</name>
    <dbReference type="NCBI Taxonomy" id="66376"/>
    <lineage>
        <taxon>Bacteria</taxon>
        <taxon>Bacillati</taxon>
        <taxon>Actinomycetota</taxon>
        <taxon>Actinomycetes</taxon>
        <taxon>Kitasatosporales</taxon>
        <taxon>Streptomycetaceae</taxon>
        <taxon>Streptomyces</taxon>
    </lineage>
</organism>
<sequence>MRHPDDGFLDTVFDGAEQQGVEQHDGRPAAFEQSATSSRCALVMSGPMSDVGSLHGPILIFVARSAIRDTTASPAEPTATTTETAMLR</sequence>
<evidence type="ECO:0000256" key="1">
    <source>
        <dbReference type="SAM" id="MobiDB-lite"/>
    </source>
</evidence>